<dbReference type="STRING" id="1069642.Bdt_2025"/>
<dbReference type="RefSeq" id="WP_015091155.1">
    <property type="nucleotide sequence ID" value="NC_019567.1"/>
</dbReference>
<evidence type="ECO:0000313" key="3">
    <source>
        <dbReference type="EMBL" id="AFY01712.1"/>
    </source>
</evidence>
<sequence length="522" mass="55651">MKTHGMVLILGMMMTACAPQGYEAMNNIASQVGNDIACKDNKLEMKLWDGLKAYLIEQKEIPAAETLKQAMRDQVQKLAAENPSMTSEDQEKLQAELDKLVVSLLEEAPKGERVETPEQLLMLLSAIDVGDRSTVFRSYMQDKVRGNFTQLSKTVDSFELNCPAGDNSTAGTGTGSGSTDTDSGSSSGGGNVVEPTPEPNRDYEYHKAQALSAGEPLSVFGARWAFATSYQTCQSVVLPDLNAQTETISGISIVGKHSDGVGSKREIASLSKVQASHPYIKGVSGYGEGCFSVKSNPLIYDYGGKPYGTTAADSPIDMFKNNGDGTKVLGIDCSGYVYTSMATAGLRLKSGRALKASDSWAWGSSSYVEPQNNGLTCLSKISVTPATSLKAGDIVAVYGHVLLIDKAGSDPFGIASAKTESDCSKIKSSGFDFTVAQSSPNVGGVGINFFDARVYLPTSAKMQTGLEKYAYYACLAKVNNKTYTPNVGTLSVIRHKGTTDCMAPRVKMAREACISSCSSLRR</sequence>
<name>K7ZFP9_BDEBC</name>
<dbReference type="PATRIC" id="fig|1069642.3.peg.2001"/>
<dbReference type="Proteomes" id="UP000010074">
    <property type="component" value="Chromosome"/>
</dbReference>
<dbReference type="PROSITE" id="PS51257">
    <property type="entry name" value="PROKAR_LIPOPROTEIN"/>
    <property type="match status" value="1"/>
</dbReference>
<feature type="signal peptide" evidence="2">
    <location>
        <begin position="1"/>
        <end position="18"/>
    </location>
</feature>
<protein>
    <recommendedName>
        <fullName evidence="5">NlpC/P60 domain-containing protein</fullName>
    </recommendedName>
</protein>
<dbReference type="KEGG" id="bbat:Bdt_2025"/>
<accession>K7ZFP9</accession>
<reference evidence="3 4" key="1">
    <citation type="journal article" date="2012" name="BMC Genomics">
        <title>Genome analysis of a simultaneously predatory and prey-independent, novel Bdellovibrio bacteriovorus from the River Tiber, supports in silico predictions of both ancient and recent lateral gene transfer from diverse bacteria.</title>
        <authorList>
            <person name="Hobley L."/>
            <person name="Lerner T.R."/>
            <person name="Williams L.E."/>
            <person name="Lambert C."/>
            <person name="Till R."/>
            <person name="Milner D.S."/>
            <person name="Basford S.M."/>
            <person name="Capeness M.J."/>
            <person name="Fenton A.K."/>
            <person name="Atterbury R.J."/>
            <person name="Harris M.A."/>
            <person name="Sockett R.E."/>
        </authorList>
    </citation>
    <scope>NUCLEOTIDE SEQUENCE [LARGE SCALE GENOMIC DNA]</scope>
    <source>
        <strain evidence="3 4">Tiberius</strain>
    </source>
</reference>
<feature type="chain" id="PRO_5003916154" description="NlpC/P60 domain-containing protein" evidence="2">
    <location>
        <begin position="19"/>
        <end position="522"/>
    </location>
</feature>
<gene>
    <name evidence="3" type="ORF">Bdt_2025</name>
</gene>
<feature type="compositionally biased region" description="Low complexity" evidence="1">
    <location>
        <begin position="166"/>
        <end position="185"/>
    </location>
</feature>
<dbReference type="EMBL" id="CP002930">
    <property type="protein sequence ID" value="AFY01712.1"/>
    <property type="molecule type" value="Genomic_DNA"/>
</dbReference>
<evidence type="ECO:0000256" key="2">
    <source>
        <dbReference type="SAM" id="SignalP"/>
    </source>
</evidence>
<proteinExistence type="predicted"/>
<evidence type="ECO:0008006" key="5">
    <source>
        <dbReference type="Google" id="ProtNLM"/>
    </source>
</evidence>
<keyword evidence="2" id="KW-0732">Signal</keyword>
<feature type="region of interest" description="Disordered" evidence="1">
    <location>
        <begin position="166"/>
        <end position="201"/>
    </location>
</feature>
<evidence type="ECO:0000256" key="1">
    <source>
        <dbReference type="SAM" id="MobiDB-lite"/>
    </source>
</evidence>
<dbReference type="HOGENOM" id="CLU_537116_0_0_7"/>
<dbReference type="Gene3D" id="3.90.1720.10">
    <property type="entry name" value="endopeptidase domain like (from Nostoc punctiforme)"/>
    <property type="match status" value="1"/>
</dbReference>
<organism evidence="3 4">
    <name type="scientific">Bdellovibrio bacteriovorus str. Tiberius</name>
    <dbReference type="NCBI Taxonomy" id="1069642"/>
    <lineage>
        <taxon>Bacteria</taxon>
        <taxon>Pseudomonadati</taxon>
        <taxon>Bdellovibrionota</taxon>
        <taxon>Bdellovibrionia</taxon>
        <taxon>Bdellovibrionales</taxon>
        <taxon>Pseudobdellovibrionaceae</taxon>
        <taxon>Bdellovibrio</taxon>
    </lineage>
</organism>
<dbReference type="AlphaFoldDB" id="K7ZFP9"/>
<evidence type="ECO:0000313" key="4">
    <source>
        <dbReference type="Proteomes" id="UP000010074"/>
    </source>
</evidence>